<accession>A0A6C0GKZ6</accession>
<protein>
    <submittedName>
        <fullName evidence="1">Uncharacterized protein</fullName>
    </submittedName>
</protein>
<keyword evidence="2" id="KW-1185">Reference proteome</keyword>
<dbReference type="Proteomes" id="UP000480178">
    <property type="component" value="Chromosome"/>
</dbReference>
<organism evidence="1 2">
    <name type="scientific">Rhodocytophaga rosea</name>
    <dbReference type="NCBI Taxonomy" id="2704465"/>
    <lineage>
        <taxon>Bacteria</taxon>
        <taxon>Pseudomonadati</taxon>
        <taxon>Bacteroidota</taxon>
        <taxon>Cytophagia</taxon>
        <taxon>Cytophagales</taxon>
        <taxon>Rhodocytophagaceae</taxon>
        <taxon>Rhodocytophaga</taxon>
    </lineage>
</organism>
<name>A0A6C0GKZ6_9BACT</name>
<sequence length="186" mass="21544">MSIPNPGYDPSEIKKIKEACRQQNQSYILNEEEPQGDEFAHFLFTGTYEGQEVIFDSVLYTLRLHHSSVLYEMAEDKTAEQFPNYTRWDFEEDANGELVLPEGLDEEAENFKAEVMAELEDSDAVKVKEYVNIDTDFDYGVALEACLHVEEVTGEIIEKFVNDFKSNRLVLDTTLYSFKHEEEEED</sequence>
<proteinExistence type="predicted"/>
<gene>
    <name evidence="1" type="ORF">GXP67_19920</name>
</gene>
<evidence type="ECO:0000313" key="1">
    <source>
        <dbReference type="EMBL" id="QHT68751.1"/>
    </source>
</evidence>
<dbReference type="KEGG" id="rhoz:GXP67_19920"/>
<evidence type="ECO:0000313" key="2">
    <source>
        <dbReference type="Proteomes" id="UP000480178"/>
    </source>
</evidence>
<reference evidence="1 2" key="1">
    <citation type="submission" date="2020-01" db="EMBL/GenBank/DDBJ databases">
        <authorList>
            <person name="Kim M.K."/>
        </authorList>
    </citation>
    <scope>NUCLEOTIDE SEQUENCE [LARGE SCALE GENOMIC DNA]</scope>
    <source>
        <strain evidence="1 2">172606-1</strain>
    </source>
</reference>
<dbReference type="RefSeq" id="WP_162444756.1">
    <property type="nucleotide sequence ID" value="NZ_CP048222.1"/>
</dbReference>
<dbReference type="AlphaFoldDB" id="A0A6C0GKZ6"/>
<dbReference type="EMBL" id="CP048222">
    <property type="protein sequence ID" value="QHT68751.1"/>
    <property type="molecule type" value="Genomic_DNA"/>
</dbReference>